<feature type="compositionally biased region" description="Polar residues" evidence="2">
    <location>
        <begin position="659"/>
        <end position="671"/>
    </location>
</feature>
<feature type="compositionally biased region" description="Polar residues" evidence="2">
    <location>
        <begin position="757"/>
        <end position="773"/>
    </location>
</feature>
<keyword evidence="4" id="KW-1185">Reference proteome</keyword>
<feature type="compositionally biased region" description="Low complexity" evidence="2">
    <location>
        <begin position="490"/>
        <end position="516"/>
    </location>
</feature>
<accession>A0ABQ7H6X2</accession>
<evidence type="ECO:0000313" key="3">
    <source>
        <dbReference type="EMBL" id="KAF5842607.1"/>
    </source>
</evidence>
<reference evidence="3" key="1">
    <citation type="submission" date="2017-08" db="EMBL/GenBank/DDBJ databases">
        <authorList>
            <person name="Polle J.E."/>
            <person name="Barry K."/>
            <person name="Cushman J."/>
            <person name="Schmutz J."/>
            <person name="Tran D."/>
            <person name="Hathwaick L.T."/>
            <person name="Yim W.C."/>
            <person name="Jenkins J."/>
            <person name="Mckie-Krisberg Z.M."/>
            <person name="Prochnik S."/>
            <person name="Lindquist E."/>
            <person name="Dockter R.B."/>
            <person name="Adam C."/>
            <person name="Molina H."/>
            <person name="Bunkerborg J."/>
            <person name="Jin E."/>
            <person name="Buchheim M."/>
            <person name="Magnuson J."/>
        </authorList>
    </citation>
    <scope>NUCLEOTIDE SEQUENCE</scope>
    <source>
        <strain evidence="3">CCAP 19/18</strain>
    </source>
</reference>
<sequence>MCHTRKDTKCVTPGRMPNVSHQEGYQMCHTREDTKCVTPGRISNVSHQEGYQACWHAFCACAREGCETPILGSSFLITNSHPPVSNTHSCLHYNTCLSLTPLLGYKPSKPSLQRFFYACIKKRRLIKCQPDQLTAMLCSLAKLGCELPPIFVASVCSQLLKRVHEWSPREVSNTMWALARMRQQLPTGLLSRMMYTLLALDAPQSPASSPRLSPTPTPSSPLSPPQAQQRKQPAQSAPLSPSTVPGGPGSPAAGAHTMVRSHPAGATTATGMAGKPASQGGSASQLWQQQQLQVQQQAQQVQQQQRQQQQQQQRQQQQQQQQQQQEVQQQQHDVGQPGVQALQSLGVLRVLQQQQQQPQPQQQQQQQQQVQQQLQHLQQQQQRAHNPIPATHSPRPLHTYTWSPGPPSSLQFSSTHPAARAAAKVGHEASTQGLQGQQMRTSSSQNSGSNMALRGSTNIGGGQYGNPGGLMMGHGLNNGSLAGCGLGMHSSSSSGSSGSVVSRSSSRVGGSSSMGSSRGGIGSRSSSMGSSSSSIGSSSSAGGGSNIKKSHRPQHVANALWALLWLLPRGSRYTFGNTHRQMLRAAERAWMGPYFRAACMRQGTRGMLLGAELAGDAGGEFQRARTLSKSTLAGDAGHEKHRARTLSRPSLEGDAGGEAQSTPRLSESTLVGNGGGKAQPQMPSRSPNASSPAAAGARQSGLSVTQTPAAAAAPPSEASVAQPTITQAAPAQQQGAAAPAAPPAEATAPVAAPPPSNSTVATMSTLHSSSSMERSGGAGDDYHSMTASHSSNSSSSSRTCSGSSDGFLQRSIVSSETVPAAAPSNKSPPSCPAPTSYAVSSFGSAPSAALLQHASKHSTAEAGKAECNTTAPHQHASKQKGNTTGTNNNGTAASLSDGVPSTTRIARPSAIPAPKYAIGHNAAAEELSRSMAVPPAELVQTAQAFVALGHRPSAAWLHLHQWAAARQWPALPITQRKRLVRCYRSLSQVGAARGANIGLAATPGESVVGAACVLPTSRSASGGNAKGGGEDGLGAAEDGQGAGAVGGRMSALAKQSRVKESMTGKGQGRRVRVLSSKG</sequence>
<feature type="compositionally biased region" description="Pro residues" evidence="2">
    <location>
        <begin position="213"/>
        <end position="224"/>
    </location>
</feature>
<dbReference type="Proteomes" id="UP000815325">
    <property type="component" value="Unassembled WGS sequence"/>
</dbReference>
<feature type="compositionally biased region" description="Low complexity" evidence="2">
    <location>
        <begin position="264"/>
        <end position="274"/>
    </location>
</feature>
<gene>
    <name evidence="3" type="ORF">DUNSADRAFT_6456</name>
</gene>
<feature type="compositionally biased region" description="Low complexity" evidence="2">
    <location>
        <begin position="683"/>
        <end position="750"/>
    </location>
</feature>
<feature type="region of interest" description="Disordered" evidence="2">
    <location>
        <begin position="818"/>
        <end position="838"/>
    </location>
</feature>
<proteinExistence type="predicted"/>
<feature type="compositionally biased region" description="Polar residues" evidence="2">
    <location>
        <begin position="429"/>
        <end position="450"/>
    </location>
</feature>
<keyword evidence="1" id="KW-0175">Coiled coil</keyword>
<feature type="region of interest" description="Disordered" evidence="2">
    <location>
        <begin position="852"/>
        <end position="905"/>
    </location>
</feature>
<feature type="compositionally biased region" description="Low complexity" evidence="2">
    <location>
        <begin position="225"/>
        <end position="255"/>
    </location>
</feature>
<feature type="compositionally biased region" description="Low complexity" evidence="2">
    <location>
        <begin position="523"/>
        <end position="540"/>
    </location>
</feature>
<feature type="region of interest" description="Disordered" evidence="2">
    <location>
        <begin position="488"/>
        <end position="551"/>
    </location>
</feature>
<feature type="compositionally biased region" description="Low complexity" evidence="2">
    <location>
        <begin position="784"/>
        <end position="804"/>
    </location>
</feature>
<feature type="compositionally biased region" description="Low complexity" evidence="2">
    <location>
        <begin position="819"/>
        <end position="828"/>
    </location>
</feature>
<dbReference type="EMBL" id="MU069459">
    <property type="protein sequence ID" value="KAF5842607.1"/>
    <property type="molecule type" value="Genomic_DNA"/>
</dbReference>
<feature type="compositionally biased region" description="Low complexity" evidence="2">
    <location>
        <begin position="881"/>
        <end position="891"/>
    </location>
</feature>
<evidence type="ECO:0000313" key="4">
    <source>
        <dbReference type="Proteomes" id="UP000815325"/>
    </source>
</evidence>
<protein>
    <submittedName>
        <fullName evidence="3">Uncharacterized protein</fullName>
    </submittedName>
</protein>
<feature type="region of interest" description="Disordered" evidence="2">
    <location>
        <begin position="362"/>
        <end position="460"/>
    </location>
</feature>
<feature type="region of interest" description="Disordered" evidence="2">
    <location>
        <begin position="630"/>
        <end position="806"/>
    </location>
</feature>
<name>A0ABQ7H6X2_DUNSA</name>
<feature type="coiled-coil region" evidence="1">
    <location>
        <begin position="294"/>
        <end position="333"/>
    </location>
</feature>
<feature type="region of interest" description="Disordered" evidence="2">
    <location>
        <begin position="203"/>
        <end position="285"/>
    </location>
</feature>
<evidence type="ECO:0000256" key="2">
    <source>
        <dbReference type="SAM" id="MobiDB-lite"/>
    </source>
</evidence>
<evidence type="ECO:0000256" key="1">
    <source>
        <dbReference type="SAM" id="Coils"/>
    </source>
</evidence>
<feature type="compositionally biased region" description="Low complexity" evidence="2">
    <location>
        <begin position="362"/>
        <end position="382"/>
    </location>
</feature>
<comment type="caution">
    <text evidence="3">The sequence shown here is derived from an EMBL/GenBank/DDBJ whole genome shotgun (WGS) entry which is preliminary data.</text>
</comment>
<organism evidence="3 4">
    <name type="scientific">Dunaliella salina</name>
    <name type="common">Green alga</name>
    <name type="synonym">Protococcus salinus</name>
    <dbReference type="NCBI Taxonomy" id="3046"/>
    <lineage>
        <taxon>Eukaryota</taxon>
        <taxon>Viridiplantae</taxon>
        <taxon>Chlorophyta</taxon>
        <taxon>core chlorophytes</taxon>
        <taxon>Chlorophyceae</taxon>
        <taxon>CS clade</taxon>
        <taxon>Chlamydomonadales</taxon>
        <taxon>Dunaliellaceae</taxon>
        <taxon>Dunaliella</taxon>
    </lineage>
</organism>
<feature type="region of interest" description="Disordered" evidence="2">
    <location>
        <begin position="1019"/>
        <end position="1078"/>
    </location>
</feature>